<organism evidence="1 2">
    <name type="scientific">Escherichia fergusonii (strain ATCC 35469 / DSM 13698 / CCUG 18766 / IAM 14443 / JCM 21226 / LMG 7866 / NBRC 102419 / NCTC 12128 / CDC 0568-73)</name>
    <dbReference type="NCBI Taxonomy" id="585054"/>
    <lineage>
        <taxon>Bacteria</taxon>
        <taxon>Pseudomonadati</taxon>
        <taxon>Pseudomonadota</taxon>
        <taxon>Gammaproteobacteria</taxon>
        <taxon>Enterobacterales</taxon>
        <taxon>Enterobacteriaceae</taxon>
        <taxon>Escherichia</taxon>
    </lineage>
</organism>
<dbReference type="HOGENOM" id="CLU_2751663_0_0_6"/>
<evidence type="ECO:0000313" key="1">
    <source>
        <dbReference type="EMBL" id="CAQ89916.1"/>
    </source>
</evidence>
<reference evidence="2" key="1">
    <citation type="journal article" date="2009" name="PLoS Genet.">
        <title>Organised genome dynamics in the Escherichia coli species results in highly diverse adaptive paths.</title>
        <authorList>
            <person name="Touchon M."/>
            <person name="Hoede C."/>
            <person name="Tenaillon O."/>
            <person name="Barbe V."/>
            <person name="Baeriswyl S."/>
            <person name="Bidet P."/>
            <person name="Bingen E."/>
            <person name="Bonacorsi S."/>
            <person name="Bouchier C."/>
            <person name="Bouvet O."/>
            <person name="Calteau A."/>
            <person name="Chiapello H."/>
            <person name="Clermont O."/>
            <person name="Cruveiller S."/>
            <person name="Danchin A."/>
            <person name="Diard M."/>
            <person name="Dossat C."/>
            <person name="Karoui M.E."/>
            <person name="Frapy E."/>
            <person name="Garry L."/>
            <person name="Ghigo J.M."/>
            <person name="Gilles A.M."/>
            <person name="Johnson J."/>
            <person name="Le Bouguenec C."/>
            <person name="Lescat M."/>
            <person name="Mangenot S."/>
            <person name="Martinez-Jehanne V."/>
            <person name="Matic I."/>
            <person name="Nassif X."/>
            <person name="Oztas S."/>
            <person name="Petit M.A."/>
            <person name="Pichon C."/>
            <person name="Rouy Z."/>
            <person name="Ruf C.S."/>
            <person name="Schneider D."/>
            <person name="Tourret J."/>
            <person name="Vacherie B."/>
            <person name="Vallenet D."/>
            <person name="Medigue C."/>
            <person name="Rocha E.P.C."/>
            <person name="Denamur E."/>
        </authorList>
    </citation>
    <scope>NUCLEOTIDE SEQUENCE [LARGE SCALE GENOMIC DNA]</scope>
    <source>
        <strain evidence="2">ATCC 35469 / DSM 13698 / BCRC 15582 / CCUG 18766 / IAM 14443 / JCM 21226 / LMG 7866 / NBRC 102419 / NCTC 12128 / CDC 0568-73</strain>
    </source>
</reference>
<protein>
    <submittedName>
        <fullName evidence="1">Uncharacterized protein</fullName>
    </submittedName>
</protein>
<keyword evidence="2" id="KW-1185">Reference proteome</keyword>
<dbReference type="AlphaFoldDB" id="B7LKS1"/>
<evidence type="ECO:0000313" key="2">
    <source>
        <dbReference type="Proteomes" id="UP000000745"/>
    </source>
</evidence>
<dbReference type="Proteomes" id="UP000000745">
    <property type="component" value="Chromosome"/>
</dbReference>
<proteinExistence type="predicted"/>
<dbReference type="EMBL" id="CU928158">
    <property type="protein sequence ID" value="CAQ89916.1"/>
    <property type="molecule type" value="Genomic_DNA"/>
</dbReference>
<sequence length="72" mass="8183">MLKARETCTLGCPLVRRLAGIKEMKVKTITMGKLHDMGCPPYMRHCAAIIFHFPLPFAVSVEGRIILSRKWL</sequence>
<dbReference type="KEGG" id="efe:EFER_2417"/>
<accession>B7LKS1</accession>
<name>B7LKS1_ESCF3</name>
<gene>
    <name evidence="1" type="ordered locus">EFER_2417</name>
</gene>